<organism evidence="11 12">
    <name type="scientific">Endocarpon pusillum</name>
    <dbReference type="NCBI Taxonomy" id="364733"/>
    <lineage>
        <taxon>Eukaryota</taxon>
        <taxon>Fungi</taxon>
        <taxon>Dikarya</taxon>
        <taxon>Ascomycota</taxon>
        <taxon>Pezizomycotina</taxon>
        <taxon>Eurotiomycetes</taxon>
        <taxon>Chaetothyriomycetidae</taxon>
        <taxon>Verrucariales</taxon>
        <taxon>Verrucariaceae</taxon>
        <taxon>Endocarpon</taxon>
    </lineage>
</organism>
<evidence type="ECO:0000256" key="6">
    <source>
        <dbReference type="ARBA" id="ARBA00022790"/>
    </source>
</evidence>
<dbReference type="EMBL" id="JAACFV010000106">
    <property type="protein sequence ID" value="KAF7505553.1"/>
    <property type="molecule type" value="Genomic_DNA"/>
</dbReference>
<dbReference type="GO" id="GO:0046872">
    <property type="term" value="F:metal ion binding"/>
    <property type="evidence" value="ECO:0007669"/>
    <property type="project" value="UniProtKB-KW"/>
</dbReference>
<evidence type="ECO:0000256" key="7">
    <source>
        <dbReference type="ARBA" id="ARBA00022801"/>
    </source>
</evidence>
<dbReference type="PROSITE" id="PS50249">
    <property type="entry name" value="MPN"/>
    <property type="match status" value="1"/>
</dbReference>
<name>A0A8H7AB40_9EURO</name>
<dbReference type="GO" id="GO:0008237">
    <property type="term" value="F:metallopeptidase activity"/>
    <property type="evidence" value="ECO:0007669"/>
    <property type="project" value="UniProtKB-KW"/>
</dbReference>
<dbReference type="SMART" id="SM00232">
    <property type="entry name" value="JAB_MPN"/>
    <property type="match status" value="1"/>
</dbReference>
<feature type="domain" description="MPN" evidence="10">
    <location>
        <begin position="135"/>
        <end position="273"/>
    </location>
</feature>
<dbReference type="AlphaFoldDB" id="A0A8H7AB40"/>
<dbReference type="GO" id="GO:0000338">
    <property type="term" value="P:protein deneddylation"/>
    <property type="evidence" value="ECO:0007669"/>
    <property type="project" value="UniProtKB-ARBA"/>
</dbReference>
<dbReference type="Pfam" id="PF18323">
    <property type="entry name" value="CSN5_C"/>
    <property type="match status" value="1"/>
</dbReference>
<evidence type="ECO:0000256" key="5">
    <source>
        <dbReference type="ARBA" id="ARBA00022723"/>
    </source>
</evidence>
<dbReference type="Pfam" id="PF01398">
    <property type="entry name" value="JAB"/>
    <property type="match status" value="1"/>
</dbReference>
<keyword evidence="6" id="KW-0736">Signalosome</keyword>
<evidence type="ECO:0000259" key="10">
    <source>
        <dbReference type="PROSITE" id="PS50249"/>
    </source>
</evidence>
<keyword evidence="8" id="KW-0862">Zinc</keyword>
<dbReference type="GO" id="GO:0006508">
    <property type="term" value="P:proteolysis"/>
    <property type="evidence" value="ECO:0007669"/>
    <property type="project" value="UniProtKB-KW"/>
</dbReference>
<keyword evidence="5" id="KW-0479">Metal-binding</keyword>
<evidence type="ECO:0000256" key="9">
    <source>
        <dbReference type="ARBA" id="ARBA00023049"/>
    </source>
</evidence>
<dbReference type="FunFam" id="3.40.140.10:FF:000003">
    <property type="entry name" value="COP9 signalosome complex subunit 5"/>
    <property type="match status" value="1"/>
</dbReference>
<dbReference type="OrthoDB" id="605656at2759"/>
<dbReference type="InterPro" id="IPR000555">
    <property type="entry name" value="JAMM/MPN+_dom"/>
</dbReference>
<keyword evidence="9" id="KW-0482">Metalloprotease</keyword>
<dbReference type="GO" id="GO:0008180">
    <property type="term" value="C:COP9 signalosome"/>
    <property type="evidence" value="ECO:0007669"/>
    <property type="project" value="UniProtKB-KW"/>
</dbReference>
<comment type="similarity">
    <text evidence="1">Belongs to the peptidase M67A family. CSN5 subfamily.</text>
</comment>
<evidence type="ECO:0000313" key="11">
    <source>
        <dbReference type="EMBL" id="KAF7505553.1"/>
    </source>
</evidence>
<evidence type="ECO:0000256" key="3">
    <source>
        <dbReference type="ARBA" id="ARBA00014880"/>
    </source>
</evidence>
<reference evidence="11" key="1">
    <citation type="submission" date="2020-02" db="EMBL/GenBank/DDBJ databases">
        <authorList>
            <person name="Palmer J.M."/>
        </authorList>
    </citation>
    <scope>NUCLEOTIDE SEQUENCE</scope>
    <source>
        <strain evidence="11">EPUS1.4</strain>
        <tissue evidence="11">Thallus</tissue>
    </source>
</reference>
<accession>A0A8H7AB40</accession>
<evidence type="ECO:0000256" key="1">
    <source>
        <dbReference type="ARBA" id="ARBA00006008"/>
    </source>
</evidence>
<protein>
    <recommendedName>
        <fullName evidence="3">COP9 signalosome complex subunit 5</fullName>
    </recommendedName>
</protein>
<keyword evidence="12" id="KW-1185">Reference proteome</keyword>
<dbReference type="InterPro" id="IPR037518">
    <property type="entry name" value="MPN"/>
</dbReference>
<dbReference type="InterPro" id="IPR040961">
    <property type="entry name" value="CSN5_C"/>
</dbReference>
<comment type="caution">
    <text evidence="11">The sequence shown here is derived from an EMBL/GenBank/DDBJ whole genome shotgun (WGS) entry which is preliminary data.</text>
</comment>
<gene>
    <name evidence="11" type="primary">RRI1</name>
    <name evidence="11" type="ORF">GJ744_000633</name>
</gene>
<comment type="subunit">
    <text evidence="2">Component of the COP9 signalosome (CSN) complex.</text>
</comment>
<dbReference type="SUPFAM" id="SSF102712">
    <property type="entry name" value="JAB1/MPN domain"/>
    <property type="match status" value="1"/>
</dbReference>
<dbReference type="Gene3D" id="3.40.140.10">
    <property type="entry name" value="Cytidine Deaminase, domain 2"/>
    <property type="match status" value="1"/>
</dbReference>
<keyword evidence="4" id="KW-0645">Protease</keyword>
<evidence type="ECO:0000256" key="8">
    <source>
        <dbReference type="ARBA" id="ARBA00022833"/>
    </source>
</evidence>
<dbReference type="InterPro" id="IPR050242">
    <property type="entry name" value="JAMM_MPN+_peptidase_M67A"/>
</dbReference>
<keyword evidence="7" id="KW-0378">Hydrolase</keyword>
<evidence type="ECO:0000256" key="4">
    <source>
        <dbReference type="ARBA" id="ARBA00022670"/>
    </source>
</evidence>
<dbReference type="PANTHER" id="PTHR10410">
    <property type="entry name" value="EUKARYOTIC TRANSLATION INITIATION FACTOR 3 -RELATED"/>
    <property type="match status" value="1"/>
</dbReference>
<evidence type="ECO:0000256" key="2">
    <source>
        <dbReference type="ARBA" id="ARBA00011098"/>
    </source>
</evidence>
<dbReference type="CDD" id="cd08069">
    <property type="entry name" value="MPN_RPN11_CSN5"/>
    <property type="match status" value="1"/>
</dbReference>
<proteinExistence type="inferred from homology"/>
<evidence type="ECO:0000313" key="12">
    <source>
        <dbReference type="Proteomes" id="UP000606974"/>
    </source>
</evidence>
<sequence>MRLKFGVCLLVSPYYVEHPRNLHYTLYALSLDLQTTLAAGALIATGKSLVIAFLPHLVRPESAHPFLSSSLLTPPHSPLHQSSMISAGQSAWEAENSILTIDPVQNALYNYDPNEQKKVDADRPWSKSPNHFTTCRISALALLKMTMHARSGGNIEVMGLMTGYVSGTSIIVTDAFRLPVEGTETRVSAHTEADEYMVNYLTASREGGGRLENAVGWYHSHPGYGCWLSGIDVATQMQQQAFADPFVAVVIDPDRTVSAGKVEIGAFRTYPKDYKPPKSLQDDADEYQTIPTGKIEDFGAHASSYYALEVSHFKSTLDTHLLSLLWNKYWVATLSQSPLYTNRDYINSQISDHALKIKDAARKQKFASALPRQELMGTTPGQIKLYKNQSIEQVVKGGNKIAQEEMAGLMAGRVKERLFFGVVDEARRMGEGQSNGAMVEEILQQG</sequence>
<dbReference type="Proteomes" id="UP000606974">
    <property type="component" value="Unassembled WGS sequence"/>
</dbReference>